<proteinExistence type="predicted"/>
<evidence type="ECO:0000313" key="2">
    <source>
        <dbReference type="Proteomes" id="UP000824533"/>
    </source>
</evidence>
<dbReference type="EMBL" id="CM034393">
    <property type="protein sequence ID" value="KAJ0179668.1"/>
    <property type="molecule type" value="Genomic_DNA"/>
</dbReference>
<gene>
    <name evidence="1" type="ORF">K1T71_004259</name>
</gene>
<comment type="caution">
    <text evidence="1">The sequence shown here is derived from an EMBL/GenBank/DDBJ whole genome shotgun (WGS) entry which is preliminary data.</text>
</comment>
<accession>A0ACC1D7S9</accession>
<name>A0ACC1D7S9_9NEOP</name>
<evidence type="ECO:0000313" key="1">
    <source>
        <dbReference type="EMBL" id="KAJ0179668.1"/>
    </source>
</evidence>
<dbReference type="Proteomes" id="UP000824533">
    <property type="component" value="Linkage Group LG07"/>
</dbReference>
<reference evidence="1 2" key="1">
    <citation type="journal article" date="2021" name="Front. Genet.">
        <title>Chromosome-Level Genome Assembly Reveals Significant Gene Expansion in the Toll and IMD Signaling Pathways of Dendrolimus kikuchii.</title>
        <authorList>
            <person name="Zhou J."/>
            <person name="Wu P."/>
            <person name="Xiong Z."/>
            <person name="Liu N."/>
            <person name="Zhao N."/>
            <person name="Ji M."/>
            <person name="Qiu Y."/>
            <person name="Yang B."/>
        </authorList>
    </citation>
    <scope>NUCLEOTIDE SEQUENCE [LARGE SCALE GENOMIC DNA]</scope>
    <source>
        <strain evidence="1">Ann1</strain>
    </source>
</reference>
<keyword evidence="2" id="KW-1185">Reference proteome</keyword>
<sequence>MPADPLEGISLVGNPIDLEEVKKYIKANNTFWCVTEIEPCDPYEFRRVDGSCNNLKNPARGASHTPFVRVLPPVYSEGFEPRKTKFGDDLPPARKLRTSLLSDGRVPGQTITQLAINVLAFMSADVVSQQDTVKYVTWKPYCCTPKGLTDRDCVPNKVPDDDPVFRFSDIRCLNMTRPESFQSVGCVPNNTVPDRIMSSTPLLDLSVVYGDSIKILNKKGRLFQGGLLKYEISNGKIWPPSTKSKSNVCYLNDKVRETRCHATPNDGINTLVGINLVAIWYWRLHNVIARNLAAINPCWSDDLLFNITRDICISTLLQIYYYELLPVLFGRENLIKDGLISENPGFRDLYDENVMPQISLEFPYVLRWVHLIQNGVMKLYDKDGYYLKQYPVVNLTLRTGFFDVDDNIDYITQGTIKQGSANFDYIIDPDIGSIGLGSQQRALDISTNDLAKSRYFGFQPYVKYREYCFGTPIKSYADLKGIIDDERIEILREFYKSVEDIELLPGIYLEKPIKGGFVPPTFYCLVVDQFRRNMVSDRHWYERPNRPNAFTLDQLLEIRKYTVARLLCDVGDSITRVQPFAFLKTNKDFNQVRDCKDIPNINYWAWRDSNCQQNNDWDNYSKH</sequence>
<protein>
    <submittedName>
        <fullName evidence="1">Uncharacterized protein</fullName>
    </submittedName>
</protein>
<organism evidence="1 2">
    <name type="scientific">Dendrolimus kikuchii</name>
    <dbReference type="NCBI Taxonomy" id="765133"/>
    <lineage>
        <taxon>Eukaryota</taxon>
        <taxon>Metazoa</taxon>
        <taxon>Ecdysozoa</taxon>
        <taxon>Arthropoda</taxon>
        <taxon>Hexapoda</taxon>
        <taxon>Insecta</taxon>
        <taxon>Pterygota</taxon>
        <taxon>Neoptera</taxon>
        <taxon>Endopterygota</taxon>
        <taxon>Lepidoptera</taxon>
        <taxon>Glossata</taxon>
        <taxon>Ditrysia</taxon>
        <taxon>Bombycoidea</taxon>
        <taxon>Lasiocampidae</taxon>
        <taxon>Dendrolimus</taxon>
    </lineage>
</organism>